<keyword evidence="3" id="KW-1185">Reference proteome</keyword>
<accession>A0ABT2WYU5</accession>
<evidence type="ECO:0000313" key="3">
    <source>
        <dbReference type="Proteomes" id="UP001209535"/>
    </source>
</evidence>
<protein>
    <submittedName>
        <fullName evidence="2">Cupin domain-containing protein</fullName>
    </submittedName>
</protein>
<dbReference type="Proteomes" id="UP001209535">
    <property type="component" value="Unassembled WGS sequence"/>
</dbReference>
<reference evidence="2 3" key="1">
    <citation type="submission" date="2022-10" db="EMBL/GenBank/DDBJ databases">
        <title>Defluviimonas sp. nov., isolated from ocean surface sediments.</title>
        <authorList>
            <person name="He W."/>
            <person name="Wang L."/>
            <person name="Zhang D.-F."/>
        </authorList>
    </citation>
    <scope>NUCLEOTIDE SEQUENCE [LARGE SCALE GENOMIC DNA]</scope>
    <source>
        <strain evidence="2 3">WL0024</strain>
    </source>
</reference>
<proteinExistence type="predicted"/>
<dbReference type="InterPro" id="IPR013096">
    <property type="entry name" value="Cupin_2"/>
</dbReference>
<feature type="domain" description="Cupin type-2" evidence="1">
    <location>
        <begin position="45"/>
        <end position="93"/>
    </location>
</feature>
<sequence length="111" mass="12370">MPLADFMRRFPAADIPFPEEVITTNVLRSDDGLAVFFTFHEDLDLPAHSHGGQWGTVLQGEIELTVEGETRRYRPGETYTIPSGALHSARIAAGTVVLDVFEEPDRYPLRA</sequence>
<dbReference type="RefSeq" id="WP_263332864.1">
    <property type="nucleotide sequence ID" value="NZ_JAOVQO010000002.1"/>
</dbReference>
<evidence type="ECO:0000313" key="2">
    <source>
        <dbReference type="EMBL" id="MCU9846848.1"/>
    </source>
</evidence>
<dbReference type="Pfam" id="PF07883">
    <property type="entry name" value="Cupin_2"/>
    <property type="match status" value="1"/>
</dbReference>
<dbReference type="EMBL" id="JAOVQO010000002">
    <property type="protein sequence ID" value="MCU9846848.1"/>
    <property type="molecule type" value="Genomic_DNA"/>
</dbReference>
<comment type="caution">
    <text evidence="2">The sequence shown here is derived from an EMBL/GenBank/DDBJ whole genome shotgun (WGS) entry which is preliminary data.</text>
</comment>
<organism evidence="2 3">
    <name type="scientific">Albidovulum salinarum</name>
    <dbReference type="NCBI Taxonomy" id="2984153"/>
    <lineage>
        <taxon>Bacteria</taxon>
        <taxon>Pseudomonadati</taxon>
        <taxon>Pseudomonadota</taxon>
        <taxon>Alphaproteobacteria</taxon>
        <taxon>Rhodobacterales</taxon>
        <taxon>Paracoccaceae</taxon>
        <taxon>Albidovulum</taxon>
    </lineage>
</organism>
<dbReference type="InterPro" id="IPR011051">
    <property type="entry name" value="RmlC_Cupin_sf"/>
</dbReference>
<dbReference type="SUPFAM" id="SSF51182">
    <property type="entry name" value="RmlC-like cupins"/>
    <property type="match status" value="1"/>
</dbReference>
<gene>
    <name evidence="2" type="ORF">OEZ60_02420</name>
</gene>
<name>A0ABT2WYU5_9RHOB</name>
<dbReference type="Gene3D" id="2.60.120.10">
    <property type="entry name" value="Jelly Rolls"/>
    <property type="match status" value="1"/>
</dbReference>
<dbReference type="InterPro" id="IPR014710">
    <property type="entry name" value="RmlC-like_jellyroll"/>
</dbReference>
<evidence type="ECO:0000259" key="1">
    <source>
        <dbReference type="Pfam" id="PF07883"/>
    </source>
</evidence>